<dbReference type="GO" id="GO:0003729">
    <property type="term" value="F:mRNA binding"/>
    <property type="evidence" value="ECO:0007669"/>
    <property type="project" value="TreeGrafter"/>
</dbReference>
<sequence length="322" mass="34577">MGTRPNIGLVRSKSKSIGISGMGNMDLQESELLVHERREIIGEILKLNPAYKPPADHKPLMKESKIPIPIKEHPGYNFLGSLFGTAADTLKKLEKETGARVKVYGVKADSEGKVEITAADGKDASAVAAYEDLYVHVSADAFEKLDAAVALVELLLTPVSGNNPVSSATAVRMDDDSAEKNVDAQPATTTVVHSQAAAVSAPPPGSSQQAGNPRGLQPSAADFAFHPNHRPPPPIPTSPQVWQNRPLQLQQQPPQQLVRQPQLLPMVHNFNNHGYPRPMMSNEADQPRLPYFTGRPPPPLQSHVVLAEGSAATGASTVTDFQ</sequence>
<evidence type="ECO:0000256" key="1">
    <source>
        <dbReference type="ARBA" id="ARBA00022884"/>
    </source>
</evidence>
<dbReference type="InterPro" id="IPR055256">
    <property type="entry name" value="KH_1_KHDC4/BBP-like"/>
</dbReference>
<dbReference type="Pfam" id="PF22675">
    <property type="entry name" value="KH-I_KHDC4-BBP"/>
    <property type="match status" value="1"/>
</dbReference>
<comment type="caution">
    <text evidence="4">The sequence shown here is derived from an EMBL/GenBank/DDBJ whole genome shotgun (WGS) entry which is preliminary data.</text>
</comment>
<feature type="compositionally biased region" description="Low complexity" evidence="2">
    <location>
        <begin position="194"/>
        <end position="210"/>
    </location>
</feature>
<reference evidence="4 5" key="1">
    <citation type="journal article" date="2013" name="BMC Genomics">
        <title>The miniature genome of a carnivorous plant Genlisea aurea contains a low number of genes and short non-coding sequences.</title>
        <authorList>
            <person name="Leushkin E.V."/>
            <person name="Sutormin R.A."/>
            <person name="Nabieva E.R."/>
            <person name="Penin A.A."/>
            <person name="Kondrashov A.S."/>
            <person name="Logacheva M.D."/>
        </authorList>
    </citation>
    <scope>NUCLEOTIDE SEQUENCE [LARGE SCALE GENOMIC DNA]</scope>
</reference>
<name>S8CZ72_9LAMI</name>
<dbReference type="OrthoDB" id="6777263at2759"/>
<dbReference type="Proteomes" id="UP000015453">
    <property type="component" value="Unassembled WGS sequence"/>
</dbReference>
<evidence type="ECO:0000313" key="5">
    <source>
        <dbReference type="Proteomes" id="UP000015453"/>
    </source>
</evidence>
<protein>
    <recommendedName>
        <fullName evidence="3">KHDC4/BBP-like KH-domain type I domain-containing protein</fullName>
    </recommendedName>
</protein>
<dbReference type="PANTHER" id="PTHR11208">
    <property type="entry name" value="RNA-BINDING PROTEIN RELATED"/>
    <property type="match status" value="1"/>
</dbReference>
<feature type="region of interest" description="Disordered" evidence="2">
    <location>
        <begin position="194"/>
        <end position="241"/>
    </location>
</feature>
<evidence type="ECO:0000259" key="3">
    <source>
        <dbReference type="Pfam" id="PF22675"/>
    </source>
</evidence>
<feature type="domain" description="KHDC4/BBP-like KH-domain type I" evidence="3">
    <location>
        <begin position="72"/>
        <end position="156"/>
    </location>
</feature>
<dbReference type="Gene3D" id="3.30.1370.10">
    <property type="entry name" value="K Homology domain, type 1"/>
    <property type="match status" value="1"/>
</dbReference>
<dbReference type="GO" id="GO:0005634">
    <property type="term" value="C:nucleus"/>
    <property type="evidence" value="ECO:0007669"/>
    <property type="project" value="TreeGrafter"/>
</dbReference>
<accession>S8CZ72</accession>
<dbReference type="SUPFAM" id="SSF54791">
    <property type="entry name" value="Eukaryotic type KH-domain (KH-domain type I)"/>
    <property type="match status" value="1"/>
</dbReference>
<evidence type="ECO:0000256" key="2">
    <source>
        <dbReference type="SAM" id="MobiDB-lite"/>
    </source>
</evidence>
<dbReference type="GO" id="GO:0048024">
    <property type="term" value="P:regulation of mRNA splicing, via spliceosome"/>
    <property type="evidence" value="ECO:0007669"/>
    <property type="project" value="TreeGrafter"/>
</dbReference>
<proteinExistence type="predicted"/>
<dbReference type="InterPro" id="IPR036612">
    <property type="entry name" value="KH_dom_type_1_sf"/>
</dbReference>
<dbReference type="PANTHER" id="PTHR11208:SF98">
    <property type="entry name" value="RNA-BINDING KH DOMAIN-CONTAINING PROTEIN"/>
    <property type="match status" value="1"/>
</dbReference>
<organism evidence="4 5">
    <name type="scientific">Genlisea aurea</name>
    <dbReference type="NCBI Taxonomy" id="192259"/>
    <lineage>
        <taxon>Eukaryota</taxon>
        <taxon>Viridiplantae</taxon>
        <taxon>Streptophyta</taxon>
        <taxon>Embryophyta</taxon>
        <taxon>Tracheophyta</taxon>
        <taxon>Spermatophyta</taxon>
        <taxon>Magnoliopsida</taxon>
        <taxon>eudicotyledons</taxon>
        <taxon>Gunneridae</taxon>
        <taxon>Pentapetalae</taxon>
        <taxon>asterids</taxon>
        <taxon>lamiids</taxon>
        <taxon>Lamiales</taxon>
        <taxon>Lentibulariaceae</taxon>
        <taxon>Genlisea</taxon>
    </lineage>
</organism>
<dbReference type="InterPro" id="IPR045071">
    <property type="entry name" value="BBP-like"/>
</dbReference>
<evidence type="ECO:0000313" key="4">
    <source>
        <dbReference type="EMBL" id="EPS72819.1"/>
    </source>
</evidence>
<feature type="non-terminal residue" evidence="4">
    <location>
        <position position="322"/>
    </location>
</feature>
<gene>
    <name evidence="4" type="ORF">M569_01939</name>
</gene>
<dbReference type="AlphaFoldDB" id="S8CZ72"/>
<keyword evidence="5" id="KW-1185">Reference proteome</keyword>
<dbReference type="EMBL" id="AUSU01000677">
    <property type="protein sequence ID" value="EPS72819.1"/>
    <property type="molecule type" value="Genomic_DNA"/>
</dbReference>
<keyword evidence="1" id="KW-0694">RNA-binding</keyword>